<accession>A0ABQ1UM13</accession>
<name>A0ABQ1UM13_9FLAO</name>
<comment type="caution">
    <text evidence="1">The sequence shown here is derived from an EMBL/GenBank/DDBJ whole genome shotgun (WGS) entry which is preliminary data.</text>
</comment>
<sequence>MSNNMKSEKNNELCFSKTHFDSVYDFILMKTQQNKTKGYIHGDWEIVVSDSSELFFKKKGYSLSKVNRESGIFSFPKLDPDNERITLKTNELFCELILLAKNQNYE</sequence>
<dbReference type="EMBL" id="BMKP01000007">
    <property type="protein sequence ID" value="GGF20365.1"/>
    <property type="molecule type" value="Genomic_DNA"/>
</dbReference>
<protein>
    <submittedName>
        <fullName evidence="1">Uncharacterized protein</fullName>
    </submittedName>
</protein>
<gene>
    <name evidence="1" type="ORF">GCM10011518_32050</name>
</gene>
<proteinExistence type="predicted"/>
<dbReference type="Proteomes" id="UP000655016">
    <property type="component" value="Unassembled WGS sequence"/>
</dbReference>
<evidence type="ECO:0000313" key="2">
    <source>
        <dbReference type="Proteomes" id="UP000655016"/>
    </source>
</evidence>
<reference evidence="2" key="1">
    <citation type="journal article" date="2019" name="Int. J. Syst. Evol. Microbiol.">
        <title>The Global Catalogue of Microorganisms (GCM) 10K type strain sequencing project: providing services to taxonomists for standard genome sequencing and annotation.</title>
        <authorList>
            <consortium name="The Broad Institute Genomics Platform"/>
            <consortium name="The Broad Institute Genome Sequencing Center for Infectious Disease"/>
            <person name="Wu L."/>
            <person name="Ma J."/>
        </authorList>
    </citation>
    <scope>NUCLEOTIDE SEQUENCE [LARGE SCALE GENOMIC DNA]</scope>
    <source>
        <strain evidence="2">CGMCC 1.16060</strain>
    </source>
</reference>
<evidence type="ECO:0000313" key="1">
    <source>
        <dbReference type="EMBL" id="GGF20365.1"/>
    </source>
</evidence>
<keyword evidence="2" id="KW-1185">Reference proteome</keyword>
<organism evidence="1 2">
    <name type="scientific">Flavobacterium limi</name>
    <dbReference type="NCBI Taxonomy" id="2045105"/>
    <lineage>
        <taxon>Bacteria</taxon>
        <taxon>Pseudomonadati</taxon>
        <taxon>Bacteroidota</taxon>
        <taxon>Flavobacteriia</taxon>
        <taxon>Flavobacteriales</taxon>
        <taxon>Flavobacteriaceae</taxon>
        <taxon>Flavobacterium</taxon>
    </lineage>
</organism>